<dbReference type="InterPro" id="IPR007110">
    <property type="entry name" value="Ig-like_dom"/>
</dbReference>
<evidence type="ECO:0000259" key="1">
    <source>
        <dbReference type="PROSITE" id="PS50835"/>
    </source>
</evidence>
<comment type="caution">
    <text evidence="2">The sequence shown here is derived from an EMBL/GenBank/DDBJ whole genome shotgun (WGS) entry which is preliminary data.</text>
</comment>
<dbReference type="Proteomes" id="UP001595557">
    <property type="component" value="Unassembled WGS sequence"/>
</dbReference>
<accession>A0ABV7IDP6</accession>
<evidence type="ECO:0000313" key="3">
    <source>
        <dbReference type="Proteomes" id="UP001595557"/>
    </source>
</evidence>
<protein>
    <recommendedName>
        <fullName evidence="1">Ig-like domain-containing protein</fullName>
    </recommendedName>
</protein>
<sequence>MITFVATDEHQYAIRDVLETRKHPLNGRLVILSYDELLSSPRLPRSIYVFADLERLTAAEMRLVMRRIEALRQVCPECGMLNLPDRVGSRLDIMRRLHEAGVNDFRMLPITTPAEEFRYPVFLRRLDDHEGPRSELLATPQALRDAIAALDPADRQGDHFAVTEYVDARNELGLHEKRSYMRVHDRLFPSALDQSQAWVCKGEYSDPNTRPAPDKELAFLQGEEDMEALRAAFDAANIQYGRADYAVVGGRPQIFEINTNPWLEPPEQVPGAARRGAEHIIHAWIDALAQLADKAPTSSVTWLEVPQATSQAGRRLSRRSMAHSLLCKVHQLHNETQAMRWLRRVKLI</sequence>
<name>A0ABV7IDP6_9RHOB</name>
<organism evidence="2 3">
    <name type="scientific">Paracoccus fontiphilus</name>
    <dbReference type="NCBI Taxonomy" id="1815556"/>
    <lineage>
        <taxon>Bacteria</taxon>
        <taxon>Pseudomonadati</taxon>
        <taxon>Pseudomonadota</taxon>
        <taxon>Alphaproteobacteria</taxon>
        <taxon>Rhodobacterales</taxon>
        <taxon>Paracoccaceae</taxon>
        <taxon>Paracoccus</taxon>
    </lineage>
</organism>
<evidence type="ECO:0000313" key="2">
    <source>
        <dbReference type="EMBL" id="MFC3168033.1"/>
    </source>
</evidence>
<reference evidence="3" key="1">
    <citation type="journal article" date="2019" name="Int. J. Syst. Evol. Microbiol.">
        <title>The Global Catalogue of Microorganisms (GCM) 10K type strain sequencing project: providing services to taxonomists for standard genome sequencing and annotation.</title>
        <authorList>
            <consortium name="The Broad Institute Genomics Platform"/>
            <consortium name="The Broad Institute Genome Sequencing Center for Infectious Disease"/>
            <person name="Wu L."/>
            <person name="Ma J."/>
        </authorList>
    </citation>
    <scope>NUCLEOTIDE SEQUENCE [LARGE SCALE GENOMIC DNA]</scope>
    <source>
        <strain evidence="3">KCTC 52239</strain>
    </source>
</reference>
<feature type="domain" description="Ig-like" evidence="1">
    <location>
        <begin position="296"/>
        <end position="348"/>
    </location>
</feature>
<keyword evidence="3" id="KW-1185">Reference proteome</keyword>
<dbReference type="EMBL" id="JBHRTE010000037">
    <property type="protein sequence ID" value="MFC3168033.1"/>
    <property type="molecule type" value="Genomic_DNA"/>
</dbReference>
<dbReference type="PROSITE" id="PS50835">
    <property type="entry name" value="IG_LIKE"/>
    <property type="match status" value="1"/>
</dbReference>
<gene>
    <name evidence="2" type="ORF">ACFOD7_08230</name>
</gene>
<dbReference type="RefSeq" id="WP_377706949.1">
    <property type="nucleotide sequence ID" value="NZ_JBHRTE010000037.1"/>
</dbReference>
<proteinExistence type="predicted"/>
<dbReference type="SUPFAM" id="SSF56059">
    <property type="entry name" value="Glutathione synthetase ATP-binding domain-like"/>
    <property type="match status" value="1"/>
</dbReference>